<keyword evidence="3" id="KW-1185">Reference proteome</keyword>
<keyword evidence="1" id="KW-0812">Transmembrane</keyword>
<dbReference type="EMBL" id="AP018449">
    <property type="protein sequence ID" value="BBB90340.1"/>
    <property type="molecule type" value="Genomic_DNA"/>
</dbReference>
<protein>
    <submittedName>
        <fullName evidence="2">Uncharacterized protein</fullName>
    </submittedName>
</protein>
<dbReference type="RefSeq" id="WP_232035671.1">
    <property type="nucleotide sequence ID" value="NZ_AP018449.1"/>
</dbReference>
<dbReference type="KEGG" id="mana:MAMMFC1_00988"/>
<gene>
    <name evidence="2" type="ORF">MAMMFC1_00988</name>
</gene>
<name>A0A348AGZ2_9FIRM</name>
<keyword evidence="1" id="KW-1133">Transmembrane helix</keyword>
<dbReference type="AlphaFoldDB" id="A0A348AGZ2"/>
<evidence type="ECO:0000256" key="1">
    <source>
        <dbReference type="SAM" id="Phobius"/>
    </source>
</evidence>
<evidence type="ECO:0000313" key="2">
    <source>
        <dbReference type="EMBL" id="BBB90340.1"/>
    </source>
</evidence>
<accession>A0A348AGZ2</accession>
<proteinExistence type="predicted"/>
<reference evidence="2 3" key="1">
    <citation type="journal article" date="2018" name="Int. J. Syst. Evol. Microbiol.">
        <title>Methylomusa anaerophila gen. nov., sp. nov., an anaerobic methanol-utilizing bacterium isolated from a microbial fuel cell.</title>
        <authorList>
            <person name="Amano N."/>
            <person name="Yamamuro A."/>
            <person name="Miyahara M."/>
            <person name="Kouzuma A."/>
            <person name="Abe T."/>
            <person name="Watanabe K."/>
        </authorList>
    </citation>
    <scope>NUCLEOTIDE SEQUENCE [LARGE SCALE GENOMIC DNA]</scope>
    <source>
        <strain evidence="2 3">MMFC1</strain>
    </source>
</reference>
<keyword evidence="1" id="KW-0472">Membrane</keyword>
<feature type="transmembrane region" description="Helical" evidence="1">
    <location>
        <begin position="29"/>
        <end position="49"/>
    </location>
</feature>
<dbReference type="Proteomes" id="UP000276437">
    <property type="component" value="Chromosome"/>
</dbReference>
<organism evidence="2 3">
    <name type="scientific">Methylomusa anaerophila</name>
    <dbReference type="NCBI Taxonomy" id="1930071"/>
    <lineage>
        <taxon>Bacteria</taxon>
        <taxon>Bacillati</taxon>
        <taxon>Bacillota</taxon>
        <taxon>Negativicutes</taxon>
        <taxon>Selenomonadales</taxon>
        <taxon>Sporomusaceae</taxon>
        <taxon>Methylomusa</taxon>
    </lineage>
</organism>
<sequence>MIRIIFLVAGIVAGIHVYTYGRWLKQQGNIPGAILAFIFAALAAVLPAWDMLTQ</sequence>
<evidence type="ECO:0000313" key="3">
    <source>
        <dbReference type="Proteomes" id="UP000276437"/>
    </source>
</evidence>